<proteinExistence type="predicted"/>
<dbReference type="Proteomes" id="UP000886501">
    <property type="component" value="Unassembled WGS sequence"/>
</dbReference>
<name>A0ACB6ZTP2_THEGA</name>
<evidence type="ECO:0000313" key="1">
    <source>
        <dbReference type="EMBL" id="KAF9652912.1"/>
    </source>
</evidence>
<evidence type="ECO:0000313" key="2">
    <source>
        <dbReference type="Proteomes" id="UP000886501"/>
    </source>
</evidence>
<protein>
    <submittedName>
        <fullName evidence="1">Glycoside hydrolase family 16 protein</fullName>
    </submittedName>
</protein>
<organism evidence="1 2">
    <name type="scientific">Thelephora ganbajun</name>
    <name type="common">Ganba fungus</name>
    <dbReference type="NCBI Taxonomy" id="370292"/>
    <lineage>
        <taxon>Eukaryota</taxon>
        <taxon>Fungi</taxon>
        <taxon>Dikarya</taxon>
        <taxon>Basidiomycota</taxon>
        <taxon>Agaricomycotina</taxon>
        <taxon>Agaricomycetes</taxon>
        <taxon>Thelephorales</taxon>
        <taxon>Thelephoraceae</taxon>
        <taxon>Thelephora</taxon>
    </lineage>
</organism>
<gene>
    <name evidence="1" type="ORF">BDM02DRAFT_3153455</name>
</gene>
<comment type="caution">
    <text evidence="1">The sequence shown here is derived from an EMBL/GenBank/DDBJ whole genome shotgun (WGS) entry which is preliminary data.</text>
</comment>
<keyword evidence="2" id="KW-1185">Reference proteome</keyword>
<accession>A0ACB6ZTP2</accession>
<reference evidence="1" key="2">
    <citation type="journal article" date="2020" name="Nat. Commun.">
        <title>Large-scale genome sequencing of mycorrhizal fungi provides insights into the early evolution of symbiotic traits.</title>
        <authorList>
            <person name="Miyauchi S."/>
            <person name="Kiss E."/>
            <person name="Kuo A."/>
            <person name="Drula E."/>
            <person name="Kohler A."/>
            <person name="Sanchez-Garcia M."/>
            <person name="Morin E."/>
            <person name="Andreopoulos B."/>
            <person name="Barry K.W."/>
            <person name="Bonito G."/>
            <person name="Buee M."/>
            <person name="Carver A."/>
            <person name="Chen C."/>
            <person name="Cichocki N."/>
            <person name="Clum A."/>
            <person name="Culley D."/>
            <person name="Crous P.W."/>
            <person name="Fauchery L."/>
            <person name="Girlanda M."/>
            <person name="Hayes R.D."/>
            <person name="Keri Z."/>
            <person name="LaButti K."/>
            <person name="Lipzen A."/>
            <person name="Lombard V."/>
            <person name="Magnuson J."/>
            <person name="Maillard F."/>
            <person name="Murat C."/>
            <person name="Nolan M."/>
            <person name="Ohm R.A."/>
            <person name="Pangilinan J."/>
            <person name="Pereira M.F."/>
            <person name="Perotto S."/>
            <person name="Peter M."/>
            <person name="Pfister S."/>
            <person name="Riley R."/>
            <person name="Sitrit Y."/>
            <person name="Stielow J.B."/>
            <person name="Szollosi G."/>
            <person name="Zifcakova L."/>
            <person name="Stursova M."/>
            <person name="Spatafora J.W."/>
            <person name="Tedersoo L."/>
            <person name="Vaario L.M."/>
            <person name="Yamada A."/>
            <person name="Yan M."/>
            <person name="Wang P."/>
            <person name="Xu J."/>
            <person name="Bruns T."/>
            <person name="Baldrian P."/>
            <person name="Vilgalys R."/>
            <person name="Dunand C."/>
            <person name="Henrissat B."/>
            <person name="Grigoriev I.V."/>
            <person name="Hibbett D."/>
            <person name="Nagy L.G."/>
            <person name="Martin F.M."/>
        </authorList>
    </citation>
    <scope>NUCLEOTIDE SEQUENCE</scope>
    <source>
        <strain evidence="1">P2</strain>
    </source>
</reference>
<reference evidence="1" key="1">
    <citation type="submission" date="2019-10" db="EMBL/GenBank/DDBJ databases">
        <authorList>
            <consortium name="DOE Joint Genome Institute"/>
            <person name="Kuo A."/>
            <person name="Miyauchi S."/>
            <person name="Kiss E."/>
            <person name="Drula E."/>
            <person name="Kohler A."/>
            <person name="Sanchez-Garcia M."/>
            <person name="Andreopoulos B."/>
            <person name="Barry K.W."/>
            <person name="Bonito G."/>
            <person name="Buee M."/>
            <person name="Carver A."/>
            <person name="Chen C."/>
            <person name="Cichocki N."/>
            <person name="Clum A."/>
            <person name="Culley D."/>
            <person name="Crous P.W."/>
            <person name="Fauchery L."/>
            <person name="Girlanda M."/>
            <person name="Hayes R."/>
            <person name="Keri Z."/>
            <person name="Labutti K."/>
            <person name="Lipzen A."/>
            <person name="Lombard V."/>
            <person name="Magnuson J."/>
            <person name="Maillard F."/>
            <person name="Morin E."/>
            <person name="Murat C."/>
            <person name="Nolan M."/>
            <person name="Ohm R."/>
            <person name="Pangilinan J."/>
            <person name="Pereira M."/>
            <person name="Perotto S."/>
            <person name="Peter M."/>
            <person name="Riley R."/>
            <person name="Sitrit Y."/>
            <person name="Stielow B."/>
            <person name="Szollosi G."/>
            <person name="Zifcakova L."/>
            <person name="Stursova M."/>
            <person name="Spatafora J.W."/>
            <person name="Tedersoo L."/>
            <person name="Vaario L.-M."/>
            <person name="Yamada A."/>
            <person name="Yan M."/>
            <person name="Wang P."/>
            <person name="Xu J."/>
            <person name="Bruns T."/>
            <person name="Baldrian P."/>
            <person name="Vilgalys R."/>
            <person name="Henrissat B."/>
            <person name="Grigoriev I.V."/>
            <person name="Hibbett D."/>
            <person name="Nagy L.G."/>
            <person name="Martin F.M."/>
        </authorList>
    </citation>
    <scope>NUCLEOTIDE SEQUENCE</scope>
    <source>
        <strain evidence="1">P2</strain>
    </source>
</reference>
<sequence>MLSEVPGAHAVYSLVRTWEGQTFFDGWDFYGSYDNLTNGDAIWVNKSVATTGHLAYIDNNGKAILRVDNFTNVPYNEKRDTVRITTQDSFPVGSVILLDALHLPYGCSVWPAFWTRGTKWPIGGEIDIVEIVNLMNHNQMAVHALSGCTKATTSQQTGTNNSPNCTNGTGCTVLETNLNSAGAAFANAQGGVWATQFDVSGASIWFWNRANLPSNLKNPGSSIDTSGWGLPSAAYPSSTCNISEHFTAQKLVLDITLCGDWAGVPSVYNATCSGGTTGLCYTDNVIGAGSPRYDNAYFIINYVRVYTVDGLASSISSSLHHSSTSSTSKPTTVVSGSGSNAGVVLNISSSHLFFLLCVGALAIFI</sequence>
<dbReference type="EMBL" id="MU117966">
    <property type="protein sequence ID" value="KAF9652912.1"/>
    <property type="molecule type" value="Genomic_DNA"/>
</dbReference>
<keyword evidence="1" id="KW-0378">Hydrolase</keyword>